<dbReference type="RefSeq" id="WP_004379024.1">
    <property type="nucleotide sequence ID" value="NZ_CAJPPD010000087.1"/>
</dbReference>
<dbReference type="GeneID" id="95427110"/>
<name>A0A1T4N9V5_9BACT</name>
<protein>
    <submittedName>
        <fullName evidence="1">Uncharacterized protein</fullName>
    </submittedName>
</protein>
<evidence type="ECO:0000313" key="2">
    <source>
        <dbReference type="Proteomes" id="UP000190065"/>
    </source>
</evidence>
<dbReference type="AlphaFoldDB" id="A0A1T4N9V5"/>
<sequence length="49" mass="5655">MVDFSHFNATGEARREELIRSIEHAVEQLSQGELEALYYDMLTKGLIEN</sequence>
<proteinExistence type="predicted"/>
<gene>
    <name evidence="1" type="ORF">SAMN02745202_01003</name>
</gene>
<dbReference type="Proteomes" id="UP000190065">
    <property type="component" value="Unassembled WGS sequence"/>
</dbReference>
<dbReference type="EMBL" id="FUXK01000009">
    <property type="protein sequence ID" value="SJZ76019.1"/>
    <property type="molecule type" value="Genomic_DNA"/>
</dbReference>
<accession>A0A1T4N9V5</accession>
<organism evidence="1 2">
    <name type="scientific">Segatella oulorum</name>
    <dbReference type="NCBI Taxonomy" id="28136"/>
    <lineage>
        <taxon>Bacteria</taxon>
        <taxon>Pseudomonadati</taxon>
        <taxon>Bacteroidota</taxon>
        <taxon>Bacteroidia</taxon>
        <taxon>Bacteroidales</taxon>
        <taxon>Prevotellaceae</taxon>
        <taxon>Segatella</taxon>
    </lineage>
</organism>
<dbReference type="STRING" id="28136.SAMN02745202_01003"/>
<evidence type="ECO:0000313" key="1">
    <source>
        <dbReference type="EMBL" id="SJZ76019.1"/>
    </source>
</evidence>
<reference evidence="1 2" key="1">
    <citation type="submission" date="2017-02" db="EMBL/GenBank/DDBJ databases">
        <authorList>
            <person name="Peterson S.W."/>
        </authorList>
    </citation>
    <scope>NUCLEOTIDE SEQUENCE [LARGE SCALE GENOMIC DNA]</scope>
    <source>
        <strain evidence="1 2">ATCC 43324</strain>
    </source>
</reference>